<dbReference type="PANTHER" id="PTHR15495:SF7">
    <property type="entry name" value="GPI INOSITOL-DEACYLASE"/>
    <property type="match status" value="1"/>
</dbReference>
<evidence type="ECO:0000256" key="2">
    <source>
        <dbReference type="ARBA" id="ARBA00006931"/>
    </source>
</evidence>
<comment type="catalytic activity">
    <reaction evidence="10">
        <text>a diacylglycerol + H2O = a monoacylglycerol + a fatty acid + H(+)</text>
        <dbReference type="Rhea" id="RHEA:32731"/>
        <dbReference type="ChEBI" id="CHEBI:15377"/>
        <dbReference type="ChEBI" id="CHEBI:15378"/>
        <dbReference type="ChEBI" id="CHEBI:17408"/>
        <dbReference type="ChEBI" id="CHEBI:18035"/>
        <dbReference type="ChEBI" id="CHEBI:28868"/>
    </reaction>
</comment>
<keyword evidence="6 12" id="KW-0256">Endoplasmic reticulum</keyword>
<dbReference type="EC" id="3.1.-.-" evidence="12"/>
<evidence type="ECO:0000256" key="3">
    <source>
        <dbReference type="ARBA" id="ARBA00022448"/>
    </source>
</evidence>
<evidence type="ECO:0000259" key="14">
    <source>
        <dbReference type="Pfam" id="PF07819"/>
    </source>
</evidence>
<dbReference type="Pfam" id="PF25140">
    <property type="entry name" value="PGAP1_TMD"/>
    <property type="match status" value="1"/>
</dbReference>
<gene>
    <name evidence="16" type="primary">BST1</name>
    <name evidence="16" type="ORF">DNF11_2001</name>
</gene>
<keyword evidence="7 12" id="KW-0653">Protein transport</keyword>
<accession>A0A3G2S4D5</accession>
<evidence type="ECO:0000313" key="17">
    <source>
        <dbReference type="Proteomes" id="UP000269793"/>
    </source>
</evidence>
<dbReference type="GO" id="GO:0006505">
    <property type="term" value="P:GPI anchor metabolic process"/>
    <property type="evidence" value="ECO:0007669"/>
    <property type="project" value="TreeGrafter"/>
</dbReference>
<proteinExistence type="inferred from homology"/>
<dbReference type="PANTHER" id="PTHR15495">
    <property type="entry name" value="NEGATIVE REGULATOR OF VESICLE FORMATION-RELATED"/>
    <property type="match status" value="1"/>
</dbReference>
<feature type="transmembrane region" description="Helical" evidence="12">
    <location>
        <begin position="761"/>
        <end position="783"/>
    </location>
</feature>
<dbReference type="EMBL" id="CP033150">
    <property type="protein sequence ID" value="AYO42951.1"/>
    <property type="molecule type" value="Genomic_DNA"/>
</dbReference>
<comment type="catalytic activity">
    <reaction evidence="11">
        <text>a monoacylglycerol + H2O = glycerol + a fatty acid + H(+)</text>
        <dbReference type="Rhea" id="RHEA:15245"/>
        <dbReference type="ChEBI" id="CHEBI:15377"/>
        <dbReference type="ChEBI" id="CHEBI:15378"/>
        <dbReference type="ChEBI" id="CHEBI:17408"/>
        <dbReference type="ChEBI" id="CHEBI:17754"/>
        <dbReference type="ChEBI" id="CHEBI:28868"/>
    </reaction>
</comment>
<dbReference type="VEuPathDB" id="FungiDB:DNF11_2001"/>
<feature type="transmembrane region" description="Helical" evidence="12">
    <location>
        <begin position="975"/>
        <end position="996"/>
    </location>
</feature>
<dbReference type="Gene3D" id="3.40.50.1820">
    <property type="entry name" value="alpha/beta hydrolase"/>
    <property type="match status" value="1"/>
</dbReference>
<dbReference type="GO" id="GO:0006888">
    <property type="term" value="P:endoplasmic reticulum to Golgi vesicle-mediated transport"/>
    <property type="evidence" value="ECO:0007669"/>
    <property type="project" value="TreeGrafter"/>
</dbReference>
<dbReference type="STRING" id="425264.A0A3G2S4D5"/>
<keyword evidence="4 12" id="KW-0812">Transmembrane</keyword>
<dbReference type="InterPro" id="IPR012908">
    <property type="entry name" value="PGAP1-ab_dom-like"/>
</dbReference>
<dbReference type="Pfam" id="PF07819">
    <property type="entry name" value="PGAP1"/>
    <property type="match status" value="1"/>
</dbReference>
<dbReference type="GO" id="GO:0120516">
    <property type="term" value="F:diacylglycerol lipase activity"/>
    <property type="evidence" value="ECO:0007669"/>
    <property type="project" value="RHEA"/>
</dbReference>
<evidence type="ECO:0000256" key="1">
    <source>
        <dbReference type="ARBA" id="ARBA00004477"/>
    </source>
</evidence>
<organism evidence="16 17">
    <name type="scientific">Malassezia restricta (strain ATCC 96810 / NBRC 103918 / CBS 7877)</name>
    <name type="common">Seborrheic dermatitis infection agent</name>
    <dbReference type="NCBI Taxonomy" id="425264"/>
    <lineage>
        <taxon>Eukaryota</taxon>
        <taxon>Fungi</taxon>
        <taxon>Dikarya</taxon>
        <taxon>Basidiomycota</taxon>
        <taxon>Ustilaginomycotina</taxon>
        <taxon>Malasseziomycetes</taxon>
        <taxon>Malasseziales</taxon>
        <taxon>Malasseziaceae</taxon>
        <taxon>Malassezia</taxon>
    </lineage>
</organism>
<dbReference type="OrthoDB" id="348976at2759"/>
<keyword evidence="9 12" id="KW-0472">Membrane</keyword>
<evidence type="ECO:0000256" key="12">
    <source>
        <dbReference type="RuleBase" id="RU365011"/>
    </source>
</evidence>
<evidence type="ECO:0000256" key="5">
    <source>
        <dbReference type="ARBA" id="ARBA00022801"/>
    </source>
</evidence>
<feature type="transmembrane region" description="Helical" evidence="12">
    <location>
        <begin position="939"/>
        <end position="963"/>
    </location>
</feature>
<dbReference type="InterPro" id="IPR056824">
    <property type="entry name" value="PGAP1_TMD"/>
</dbReference>
<dbReference type="GO" id="GO:0005789">
    <property type="term" value="C:endoplasmic reticulum membrane"/>
    <property type="evidence" value="ECO:0007669"/>
    <property type="project" value="UniProtKB-SubCell"/>
</dbReference>
<feature type="transmembrane region" description="Helical" evidence="12">
    <location>
        <begin position="795"/>
        <end position="817"/>
    </location>
</feature>
<dbReference type="GO" id="GO:0015031">
    <property type="term" value="P:protein transport"/>
    <property type="evidence" value="ECO:0007669"/>
    <property type="project" value="UniProtKB-KW"/>
</dbReference>
<evidence type="ECO:0000259" key="15">
    <source>
        <dbReference type="Pfam" id="PF25140"/>
    </source>
</evidence>
<feature type="transmembrane region" description="Helical" evidence="12">
    <location>
        <begin position="723"/>
        <end position="741"/>
    </location>
</feature>
<feature type="transmembrane region" description="Helical" evidence="12">
    <location>
        <begin position="15"/>
        <end position="39"/>
    </location>
</feature>
<evidence type="ECO:0000256" key="7">
    <source>
        <dbReference type="ARBA" id="ARBA00022927"/>
    </source>
</evidence>
<dbReference type="InterPro" id="IPR040357">
    <property type="entry name" value="Vma22/CCDC115"/>
</dbReference>
<feature type="domain" description="GPI inositol-deacylase transmembrane" evidence="15">
    <location>
        <begin position="787"/>
        <end position="1013"/>
    </location>
</feature>
<evidence type="ECO:0000256" key="11">
    <source>
        <dbReference type="ARBA" id="ARBA00048461"/>
    </source>
</evidence>
<evidence type="ECO:0000256" key="4">
    <source>
        <dbReference type="ARBA" id="ARBA00022692"/>
    </source>
</evidence>
<keyword evidence="5 12" id="KW-0378">Hydrolase</keyword>
<dbReference type="GO" id="GO:0070072">
    <property type="term" value="P:vacuolar proton-transporting V-type ATPase complex assembly"/>
    <property type="evidence" value="ECO:0007669"/>
    <property type="project" value="InterPro"/>
</dbReference>
<comment type="similarity">
    <text evidence="2 12">Belongs to the GPI inositol-deacylase family.</text>
</comment>
<feature type="domain" description="GPI inositol-deacylase PGAP1-like alpha/beta" evidence="14">
    <location>
        <begin position="97"/>
        <end position="319"/>
    </location>
</feature>
<sequence length="1205" mass="134962">MNGAPSRAVGLLRPALFMAVLTGCICVCLLSFAFLPHMLHMRMECRMSRMYPAYEDHSEQLRDYTRSSSPVMKKYSLREYREMNAYMLNPLYDRPLSPIPVLFIPGNAGSFAQVRSMASSAFYQYWNRWFEVPSDDMQDVPGPTAWFSIDFNEDFSAFHGKTLEDQAYYVNEVVRYLRAMYSRQGNMSVGIVGHSMGGIVARLALTLPNAEPSSIDTIVTLSTPHAFPPVPFERSMEQVYARINAYKNDTMPLIVSIAGGILDTQLSSDASSLSLFEDGKAPERSLSTFTTALASLWSSVDHLAIVWCDQLRARIARSFLRDYAYFGSDFAHRTRHSIRDQRREFWRFMLGLSDDAASPRTQHLALDTSSSGPAAKVAATTRFLASDSHYLKPLVFMDTSDIQVDILDVAIPPGPRQKYDGNITDADEALAFELITNLSLGQMNDLSSNSPGGAEIVVLLCTHAVATPLERCHPALMNGAQPLPFSPVPETTVNTTFPNAKIQYDAPSATLMRMHFPAAFLQKHEISAVRVEYIKQANSLPSREGVPTILSYGWTEDKPLNLHGAPGWLRSRTWALPGINVTSLISSFVEHGPLWEWNFPDMDSSLLAYTVTLVPAPCAHRLDPPPPRMAPMVRFLSASTGDARIFPSLHTRARNDLRVALHGTAPFMREPTHRGTRMQLWLLDDYRHTSYNGTFDVNCPLPYTHVRASVHWRASMALFVLRYRMALLTWPLGILALARALQPTAPPLDALLFLMRGRGLLMLILGPLALHVCVFFGASLGAPRHTLGIGITSMSFWWLGPMLSVLATSLALLVYLVTEAAMHVLYLAVRRFVPRLLPSNSTLVPSWPTRDAWITWLRQRSTWGTGFALLGLFVTLPYQVLILLCVMLHIGTTCRSYMVYRESGALQFSEHAWLMQFLLWLVPLQAPMLVVWVRNVHAGIVMGLARIESNVLIVAPLLWLIYLEWLPSVWHRPSTFYFTQAHYAVYGSMALCTLIYGIRYSYAILDAFLVTVVFELVNRIVPLYQARPPPETISMRDVSMLAVPPSITDSLWEEYLATLEAYLHVHAQVENTLKDGFFQLTRAKMTMSGTFGQRTGRDVYNEHMSAQVRFAQEDTDTAPASSSSGLRRRHGQESIPVSSGASHDSDPVAQFSGLPPPALRAAQRSFQRAVTLLVDTNTSQAAIHTVYHLKKKLEALENDILQRRS</sequence>
<dbReference type="InterPro" id="IPR039529">
    <property type="entry name" value="PGAP1/BST1"/>
</dbReference>
<protein>
    <recommendedName>
        <fullName evidence="12">GPI inositol-deacylase</fullName>
        <ecNumber evidence="12">3.1.-.-</ecNumber>
    </recommendedName>
</protein>
<comment type="function">
    <text evidence="12">Involved in inositol deacylation of GPI-anchored proteins which plays important roles in the quality control and ER-associated degradation of GPI-anchored proteins.</text>
</comment>
<reference evidence="16 17" key="1">
    <citation type="submission" date="2018-10" db="EMBL/GenBank/DDBJ databases">
        <title>Complete genome sequence of Malassezia restricta CBS 7877.</title>
        <authorList>
            <person name="Morand S.C."/>
            <person name="Bertignac M."/>
            <person name="Iltis A."/>
            <person name="Kolder I."/>
            <person name="Pirovano W."/>
            <person name="Jourdain R."/>
            <person name="Clavaud C."/>
        </authorList>
    </citation>
    <scope>NUCLEOTIDE SEQUENCE [LARGE SCALE GENOMIC DNA]</scope>
    <source>
        <strain evidence="16 17">CBS 7877</strain>
    </source>
</reference>
<dbReference type="GO" id="GO:0047372">
    <property type="term" value="F:monoacylglycerol lipase activity"/>
    <property type="evidence" value="ECO:0007669"/>
    <property type="project" value="RHEA"/>
</dbReference>
<dbReference type="InterPro" id="IPR029058">
    <property type="entry name" value="AB_hydrolase_fold"/>
</dbReference>
<evidence type="ECO:0000256" key="13">
    <source>
        <dbReference type="SAM" id="MobiDB-lite"/>
    </source>
</evidence>
<dbReference type="GO" id="GO:0050185">
    <property type="term" value="F:phosphatidylinositol deacylase activity"/>
    <property type="evidence" value="ECO:0007669"/>
    <property type="project" value="TreeGrafter"/>
</dbReference>
<comment type="subcellular location">
    <subcellularLocation>
        <location evidence="1">Endoplasmic reticulum membrane</location>
        <topology evidence="1">Multi-pass membrane protein</topology>
    </subcellularLocation>
</comment>
<evidence type="ECO:0000256" key="9">
    <source>
        <dbReference type="ARBA" id="ARBA00023136"/>
    </source>
</evidence>
<evidence type="ECO:0000256" key="6">
    <source>
        <dbReference type="ARBA" id="ARBA00022824"/>
    </source>
</evidence>
<keyword evidence="8 12" id="KW-1133">Transmembrane helix</keyword>
<feature type="transmembrane region" description="Helical" evidence="12">
    <location>
        <begin position="912"/>
        <end position="933"/>
    </location>
</feature>
<keyword evidence="17" id="KW-1185">Reference proteome</keyword>
<evidence type="ECO:0000313" key="16">
    <source>
        <dbReference type="EMBL" id="AYO42951.1"/>
    </source>
</evidence>
<feature type="transmembrane region" description="Helical" evidence="12">
    <location>
        <begin position="867"/>
        <end position="891"/>
    </location>
</feature>
<dbReference type="SUPFAM" id="SSF53474">
    <property type="entry name" value="alpha/beta-Hydrolases"/>
    <property type="match status" value="1"/>
</dbReference>
<dbReference type="Proteomes" id="UP000269793">
    <property type="component" value="Chromosome III"/>
</dbReference>
<dbReference type="PROSITE" id="PS51257">
    <property type="entry name" value="PROKAR_LIPOPROTEIN"/>
    <property type="match status" value="1"/>
</dbReference>
<name>A0A3G2S4D5_MALR7</name>
<keyword evidence="3 12" id="KW-0813">Transport</keyword>
<feature type="region of interest" description="Disordered" evidence="13">
    <location>
        <begin position="1111"/>
        <end position="1156"/>
    </location>
</feature>
<dbReference type="Pfam" id="PF21730">
    <property type="entry name" value="Vma22_CCDC115"/>
    <property type="match status" value="1"/>
</dbReference>
<evidence type="ECO:0000256" key="10">
    <source>
        <dbReference type="ARBA" id="ARBA00047591"/>
    </source>
</evidence>
<evidence type="ECO:0000256" key="8">
    <source>
        <dbReference type="ARBA" id="ARBA00022989"/>
    </source>
</evidence>
<dbReference type="AlphaFoldDB" id="A0A3G2S4D5"/>